<dbReference type="Gene3D" id="2.60.40.1190">
    <property type="match status" value="1"/>
</dbReference>
<dbReference type="GO" id="GO:0030246">
    <property type="term" value="F:carbohydrate binding"/>
    <property type="evidence" value="ECO:0007669"/>
    <property type="project" value="InterPro"/>
</dbReference>
<evidence type="ECO:0000313" key="4">
    <source>
        <dbReference type="Proteomes" id="UP000233398"/>
    </source>
</evidence>
<dbReference type="GO" id="GO:0016052">
    <property type="term" value="P:carbohydrate catabolic process"/>
    <property type="evidence" value="ECO:0007669"/>
    <property type="project" value="InterPro"/>
</dbReference>
<feature type="domain" description="Carbohydrate-binding" evidence="1">
    <location>
        <begin position="44"/>
        <end position="229"/>
    </location>
</feature>
<evidence type="ECO:0000259" key="2">
    <source>
        <dbReference type="Pfam" id="PF19313"/>
    </source>
</evidence>
<dbReference type="Pfam" id="PF06452">
    <property type="entry name" value="CBM9_1"/>
    <property type="match status" value="1"/>
</dbReference>
<organism evidence="3 4">
    <name type="scientific">Rhodohalobacter barkolensis</name>
    <dbReference type="NCBI Taxonomy" id="2053187"/>
    <lineage>
        <taxon>Bacteria</taxon>
        <taxon>Pseudomonadati</taxon>
        <taxon>Balneolota</taxon>
        <taxon>Balneolia</taxon>
        <taxon>Balneolales</taxon>
        <taxon>Balneolaceae</taxon>
        <taxon>Rhodohalobacter</taxon>
    </lineage>
</organism>
<dbReference type="InterPro" id="IPR010502">
    <property type="entry name" value="Carb-bd_dom_fam9"/>
</dbReference>
<dbReference type="CDD" id="cd09618">
    <property type="entry name" value="CBM9_like_2"/>
    <property type="match status" value="1"/>
</dbReference>
<gene>
    <name evidence="3" type="ORF">CWD77_09190</name>
</gene>
<dbReference type="AlphaFoldDB" id="A0A2N0VHQ7"/>
<keyword evidence="4" id="KW-1185">Reference proteome</keyword>
<feature type="domain" description="DUF5916" evidence="2">
    <location>
        <begin position="246"/>
        <end position="349"/>
    </location>
</feature>
<sequence length="740" mass="83729">MLFSFRFMFFVLIQLLGFILTASIQAKNDPQTTSIPYVSDAVTIDGSLDERFWKSAHTLPLKMSQPIYGNPPSTETTVKVAHSGNAIYVGGYFKYNSSDINDRQLSRDDLDYSSDLFGVVIDGYNDKKSANVFITSPSGNKTDLAVTDDAEFSKNLNWNTFWTVKVNREDTYWSFEMRIPLSSLQYQKKDGKVVAGLSVWKYSADNNEFDTYPLISNDYGNDSYFKPSKTAAFSFNTDIGTKSKPLFVTPYFLGGYDHEQLNSGDNHGQFSPNIGIDAKYKLSSNFTLDATVNTDFAHVEDDNQQINLTRFPLHREEKRTFFQERAGLFSFNTGGPTNLFYSRRIGLTDEGRDVPIDGGVRLTGRAGRWDIGALSLQSAPKYGNEGESFGVIRVRRNLSDDRSTYVGFMSTSRVSQSNVYNLAYGVDMVWEGDRDLFITGRYSHTFDDPDSSGYTRGWLNNTNMLIKAERKSYIGFFYKFSINRMGQSYNPGLGFVDRTDFTRYGDRIAYGWEAPKHSFIQKSQLITDAHIYVGNTSNKMESSSILIKNYTSFKSGFVIQFGVKHQTEHLTTGYNLSERVSIPAGQYGFEEVFVKFSTSKGSRLRLDASTSVGGFFDGKGVGTVISPEWSINPNFELSGDMEYYNINFEERGQLYRSLLLRGRLDVKPAPNISISGLAQYNSLTNVTSSFARFRFNIADGSDLFLVYRFGQNNTPFEQLHLNDPVEIHSLQAKFNYTFQY</sequence>
<evidence type="ECO:0000313" key="3">
    <source>
        <dbReference type="EMBL" id="PKD43723.1"/>
    </source>
</evidence>
<protein>
    <submittedName>
        <fullName evidence="3">Uncharacterized protein</fullName>
    </submittedName>
</protein>
<dbReference type="Pfam" id="PF19313">
    <property type="entry name" value="DUF5916"/>
    <property type="match status" value="1"/>
</dbReference>
<name>A0A2N0VHQ7_9BACT</name>
<dbReference type="Proteomes" id="UP000233398">
    <property type="component" value="Unassembled WGS sequence"/>
</dbReference>
<dbReference type="EMBL" id="PISP01000002">
    <property type="protein sequence ID" value="PKD43723.1"/>
    <property type="molecule type" value="Genomic_DNA"/>
</dbReference>
<proteinExistence type="predicted"/>
<dbReference type="GO" id="GO:0004553">
    <property type="term" value="F:hydrolase activity, hydrolyzing O-glycosyl compounds"/>
    <property type="evidence" value="ECO:0007669"/>
    <property type="project" value="InterPro"/>
</dbReference>
<dbReference type="SUPFAM" id="SSF49344">
    <property type="entry name" value="CBD9-like"/>
    <property type="match status" value="1"/>
</dbReference>
<comment type="caution">
    <text evidence="3">The sequence shown here is derived from an EMBL/GenBank/DDBJ whole genome shotgun (WGS) entry which is preliminary data.</text>
</comment>
<dbReference type="OrthoDB" id="9786766at2"/>
<dbReference type="InterPro" id="IPR045670">
    <property type="entry name" value="DUF5916"/>
</dbReference>
<reference evidence="3 4" key="1">
    <citation type="submission" date="2017-11" db="EMBL/GenBank/DDBJ databases">
        <title>Rhodohalobacter 15182 sp. nov., isolated from a salt lake.</title>
        <authorList>
            <person name="Han S."/>
        </authorList>
    </citation>
    <scope>NUCLEOTIDE SEQUENCE [LARGE SCALE GENOMIC DNA]</scope>
    <source>
        <strain evidence="3 4">15182</strain>
    </source>
</reference>
<evidence type="ECO:0000259" key="1">
    <source>
        <dbReference type="Pfam" id="PF06452"/>
    </source>
</evidence>
<accession>A0A2N0VHQ7</accession>